<gene>
    <name evidence="3" type="ORF">BM92_12550</name>
    <name evidence="4" type="ORF">C439_13574</name>
    <name evidence="5" type="ORF">E6P09_15020</name>
</gene>
<dbReference type="PATRIC" id="fig|523841.21.peg.2741"/>
<dbReference type="EMBL" id="AOLO01000011">
    <property type="protein sequence ID" value="ELZ99587.1"/>
    <property type="molecule type" value="Genomic_DNA"/>
</dbReference>
<reference evidence="3 7" key="2">
    <citation type="submission" date="2014-04" db="EMBL/GenBank/DDBJ databases">
        <title>Transcriptional profiles of Haloferax mediterranei on the basis of nitrogen availability.</title>
        <authorList>
            <person name="Bautista V."/>
        </authorList>
    </citation>
    <scope>NUCLEOTIDE SEQUENCE [LARGE SCALE GENOMIC DNA]</scope>
    <source>
        <strain evidence="3">ATCC 33500</strain>
        <strain evidence="7">ATCC 33500 / DSM 1411 / JCM 8866 / NBRC 14739 / NCIMB 2177 / R-4</strain>
    </source>
</reference>
<reference evidence="5 8" key="3">
    <citation type="submission" date="2019-04" db="EMBL/GenBank/DDBJ databases">
        <title>Methylomes of two halophilic Archaea, Haloarcula marismortui and Haloferax mediterranei.</title>
        <authorList>
            <person name="DasSarma S."/>
            <person name="DasSarma P."/>
            <person name="DasSarma S."/>
            <person name="Fomenkov A."/>
            <person name="Vincze T."/>
            <person name="Anton B.P."/>
            <person name="Roberts R.J."/>
        </authorList>
    </citation>
    <scope>NUCLEOTIDE SEQUENCE [LARGE SCALE GENOMIC DNA]</scope>
    <source>
        <strain evidence="5">ATCC 33500</strain>
        <strain evidence="8">ATCC 33500 / DSM 1411 / JCM 8866 / NBRC 14739 / NCIMB 2177 / R-4</strain>
    </source>
</reference>
<proteinExistence type="predicted"/>
<evidence type="ECO:0000313" key="7">
    <source>
        <dbReference type="Proteomes" id="UP000027075"/>
    </source>
</evidence>
<evidence type="ECO:0000313" key="5">
    <source>
        <dbReference type="EMBL" id="QCQ76514.1"/>
    </source>
</evidence>
<dbReference type="OrthoDB" id="292105at2157"/>
<keyword evidence="6" id="KW-1185">Reference proteome</keyword>
<keyword evidence="2" id="KW-1133">Transmembrane helix</keyword>
<evidence type="ECO:0000256" key="2">
    <source>
        <dbReference type="SAM" id="Phobius"/>
    </source>
</evidence>
<evidence type="ECO:0000256" key="1">
    <source>
        <dbReference type="SAM" id="MobiDB-lite"/>
    </source>
</evidence>
<dbReference type="Proteomes" id="UP000011603">
    <property type="component" value="Unassembled WGS sequence"/>
</dbReference>
<dbReference type="EMBL" id="CP007551">
    <property type="protein sequence ID" value="AHZ23417.1"/>
    <property type="molecule type" value="Genomic_DNA"/>
</dbReference>
<dbReference type="Proteomes" id="UP000027075">
    <property type="component" value="Chromosome"/>
</dbReference>
<reference evidence="4 6" key="1">
    <citation type="journal article" date="2014" name="PLoS Genet.">
        <title>Phylogenetically driven sequencing of extremely halophilic archaea reveals strategies for static and dynamic osmo-response.</title>
        <authorList>
            <person name="Becker E.A."/>
            <person name="Seitzer P.M."/>
            <person name="Tritt A."/>
            <person name="Larsen D."/>
            <person name="Krusor M."/>
            <person name="Yao A.I."/>
            <person name="Wu D."/>
            <person name="Madern D."/>
            <person name="Eisen J.A."/>
            <person name="Darling A.E."/>
            <person name="Facciotti M.T."/>
        </authorList>
    </citation>
    <scope>NUCLEOTIDE SEQUENCE [LARGE SCALE GENOMIC DNA]</scope>
    <source>
        <strain evidence="4">ATCC 33500</strain>
        <strain evidence="6">ATCC 33500 / DSM 1411 / JCM 8866 / NBRC 14739 / NCIMB 2177 / R-4</strain>
    </source>
</reference>
<feature type="transmembrane region" description="Helical" evidence="2">
    <location>
        <begin position="68"/>
        <end position="89"/>
    </location>
</feature>
<organism evidence="4 6">
    <name type="scientific">Haloferax mediterranei (strain ATCC 33500 / DSM 1411 / JCM 8866 / NBRC 14739 / NCIMB 2177 / R-4)</name>
    <name type="common">Halobacterium mediterranei</name>
    <dbReference type="NCBI Taxonomy" id="523841"/>
    <lineage>
        <taxon>Archaea</taxon>
        <taxon>Methanobacteriati</taxon>
        <taxon>Methanobacteriota</taxon>
        <taxon>Stenosarchaea group</taxon>
        <taxon>Halobacteria</taxon>
        <taxon>Halobacteriales</taxon>
        <taxon>Haloferacaceae</taxon>
        <taxon>Haloferax</taxon>
    </lineage>
</organism>
<protein>
    <submittedName>
        <fullName evidence="4">Uncharacterized protein</fullName>
    </submittedName>
</protein>
<keyword evidence="2" id="KW-0472">Membrane</keyword>
<name>M0IU74_HALMT</name>
<feature type="transmembrane region" description="Helical" evidence="2">
    <location>
        <begin position="42"/>
        <end position="62"/>
    </location>
</feature>
<dbReference type="GeneID" id="40157755"/>
<evidence type="ECO:0000313" key="6">
    <source>
        <dbReference type="Proteomes" id="UP000011603"/>
    </source>
</evidence>
<dbReference type="RefSeq" id="WP_004059764.1">
    <property type="nucleotide sequence ID" value="NC_017941.2"/>
</dbReference>
<dbReference type="Proteomes" id="UP000299011">
    <property type="component" value="Chromosome"/>
</dbReference>
<keyword evidence="2" id="KW-0812">Transmembrane</keyword>
<evidence type="ECO:0000313" key="4">
    <source>
        <dbReference type="EMBL" id="ELZ99587.1"/>
    </source>
</evidence>
<feature type="region of interest" description="Disordered" evidence="1">
    <location>
        <begin position="1"/>
        <end position="30"/>
    </location>
</feature>
<dbReference type="AlphaFoldDB" id="M0IU74"/>
<evidence type="ECO:0000313" key="3">
    <source>
        <dbReference type="EMBL" id="AHZ23417.1"/>
    </source>
</evidence>
<sequence>MTHDNHPGVPDAVDMQPNRQDTPPNELDTHAKTGHRSLAETALLSLAAGIGIVAAAVAAALVAPFAPVLGLVTLFLGWPVGFVATVLALRKATHAVVKSGVPALARGALRRRRIPDPVVTDGGCPGEPCDCQ</sequence>
<accession>M0IU74</accession>
<evidence type="ECO:0000313" key="8">
    <source>
        <dbReference type="Proteomes" id="UP000299011"/>
    </source>
</evidence>
<dbReference type="EMBL" id="CP039139">
    <property type="protein sequence ID" value="QCQ76514.1"/>
    <property type="molecule type" value="Genomic_DNA"/>
</dbReference>